<dbReference type="AlphaFoldDB" id="A0A1D1UF03"/>
<accession>A0A1D1UF03</accession>
<comment type="caution">
    <text evidence="1">The sequence shown here is derived from an EMBL/GenBank/DDBJ whole genome shotgun (WGS) entry which is preliminary data.</text>
</comment>
<evidence type="ECO:0000313" key="1">
    <source>
        <dbReference type="EMBL" id="GAU88051.1"/>
    </source>
</evidence>
<keyword evidence="2" id="KW-1185">Reference proteome</keyword>
<proteinExistence type="predicted"/>
<protein>
    <submittedName>
        <fullName evidence="1">Uncharacterized protein</fullName>
    </submittedName>
</protein>
<reference evidence="1 2" key="1">
    <citation type="journal article" date="2016" name="Nat. Commun.">
        <title>Extremotolerant tardigrade genome and improved radiotolerance of human cultured cells by tardigrade-unique protein.</title>
        <authorList>
            <person name="Hashimoto T."/>
            <person name="Horikawa D.D."/>
            <person name="Saito Y."/>
            <person name="Kuwahara H."/>
            <person name="Kozuka-Hata H."/>
            <person name="Shin-I T."/>
            <person name="Minakuchi Y."/>
            <person name="Ohishi K."/>
            <person name="Motoyama A."/>
            <person name="Aizu T."/>
            <person name="Enomoto A."/>
            <person name="Kondo K."/>
            <person name="Tanaka S."/>
            <person name="Hara Y."/>
            <person name="Koshikawa S."/>
            <person name="Sagara H."/>
            <person name="Miura T."/>
            <person name="Yokobori S."/>
            <person name="Miyagawa K."/>
            <person name="Suzuki Y."/>
            <person name="Kubo T."/>
            <person name="Oyama M."/>
            <person name="Kohara Y."/>
            <person name="Fujiyama A."/>
            <person name="Arakawa K."/>
            <person name="Katayama T."/>
            <person name="Toyoda A."/>
            <person name="Kunieda T."/>
        </authorList>
    </citation>
    <scope>NUCLEOTIDE SEQUENCE [LARGE SCALE GENOMIC DNA]</scope>
    <source>
        <strain evidence="1 2">YOKOZUNA-1</strain>
    </source>
</reference>
<dbReference type="Proteomes" id="UP000186922">
    <property type="component" value="Unassembled WGS sequence"/>
</dbReference>
<sequence>MTPPTVSLRRRKKQRFMAYWSQFAIDVPVCGGRSLDAPFSTSPNIKTTCSKILPSIDINPNDRIGCKEKSHPPLQILIKGRRTMWSSEGGISTVDSRTYVGIGVLSDAPGLLRQGI</sequence>
<organism evidence="1 2">
    <name type="scientific">Ramazzottius varieornatus</name>
    <name type="common">Water bear</name>
    <name type="synonym">Tardigrade</name>
    <dbReference type="NCBI Taxonomy" id="947166"/>
    <lineage>
        <taxon>Eukaryota</taxon>
        <taxon>Metazoa</taxon>
        <taxon>Ecdysozoa</taxon>
        <taxon>Tardigrada</taxon>
        <taxon>Eutardigrada</taxon>
        <taxon>Parachela</taxon>
        <taxon>Hypsibioidea</taxon>
        <taxon>Ramazzottiidae</taxon>
        <taxon>Ramazzottius</taxon>
    </lineage>
</organism>
<name>A0A1D1UF03_RAMVA</name>
<dbReference type="EMBL" id="BDGG01000001">
    <property type="protein sequence ID" value="GAU88051.1"/>
    <property type="molecule type" value="Genomic_DNA"/>
</dbReference>
<evidence type="ECO:0000313" key="2">
    <source>
        <dbReference type="Proteomes" id="UP000186922"/>
    </source>
</evidence>
<gene>
    <name evidence="1" type="primary">RvY_00819-1</name>
    <name evidence="1" type="synonym">RvY_00819.1</name>
    <name evidence="1" type="ORF">RvY_00819</name>
</gene>